<keyword evidence="2 4" id="KW-0732">Signal</keyword>
<evidence type="ECO:0000256" key="3">
    <source>
        <dbReference type="PROSITE-ProRule" id="PRU00497"/>
    </source>
</evidence>
<dbReference type="GO" id="GO:0031012">
    <property type="term" value="C:extracellular matrix"/>
    <property type="evidence" value="ECO:0007669"/>
    <property type="project" value="TreeGrafter"/>
</dbReference>
<dbReference type="OrthoDB" id="7458042at2759"/>
<name>A0A9N9W805_9NEOP</name>
<proteinExistence type="predicted"/>
<gene>
    <name evidence="5" type="ORF">DIATSA_LOCUS2215</name>
</gene>
<dbReference type="PROSITE" id="PS51257">
    <property type="entry name" value="PROKAR_LIPOPROTEIN"/>
    <property type="match status" value="1"/>
</dbReference>
<dbReference type="PRINTS" id="PR00947">
    <property type="entry name" value="CUTICLE"/>
</dbReference>
<sequence>MFVKFVAFLCVLGCACASDLSSFAYDVADPFTGDFKSQAETRIGNDVRGQYSLVEPDGFRRTVDYAAGAEGFNAIVRRDPALAAYIAPALPYASPIGFNFKLANFGLAPYAYAKYFK</sequence>
<evidence type="ECO:0000256" key="2">
    <source>
        <dbReference type="ARBA" id="ARBA00022729"/>
    </source>
</evidence>
<evidence type="ECO:0008006" key="7">
    <source>
        <dbReference type="Google" id="ProtNLM"/>
    </source>
</evidence>
<evidence type="ECO:0000256" key="4">
    <source>
        <dbReference type="SAM" id="SignalP"/>
    </source>
</evidence>
<dbReference type="GO" id="GO:0042302">
    <property type="term" value="F:structural constituent of cuticle"/>
    <property type="evidence" value="ECO:0007669"/>
    <property type="project" value="UniProtKB-UniRule"/>
</dbReference>
<dbReference type="InterPro" id="IPR000618">
    <property type="entry name" value="Insect_cuticle"/>
</dbReference>
<dbReference type="EMBL" id="OU893343">
    <property type="protein sequence ID" value="CAG9784097.1"/>
    <property type="molecule type" value="Genomic_DNA"/>
</dbReference>
<evidence type="ECO:0000313" key="5">
    <source>
        <dbReference type="EMBL" id="CAG9784097.1"/>
    </source>
</evidence>
<dbReference type="PANTHER" id="PTHR12236">
    <property type="entry name" value="STRUCTURAL CONTITUENT OF CUTICLE"/>
    <property type="match status" value="1"/>
</dbReference>
<protein>
    <recommendedName>
        <fullName evidence="7">Larval/pupal rigid cuticle protein 66-like</fullName>
    </recommendedName>
</protein>
<dbReference type="InterPro" id="IPR051217">
    <property type="entry name" value="Insect_Cuticle_Struc_Prot"/>
</dbReference>
<keyword evidence="6" id="KW-1185">Reference proteome</keyword>
<evidence type="ECO:0000256" key="1">
    <source>
        <dbReference type="ARBA" id="ARBA00022460"/>
    </source>
</evidence>
<dbReference type="GO" id="GO:0005615">
    <property type="term" value="C:extracellular space"/>
    <property type="evidence" value="ECO:0007669"/>
    <property type="project" value="TreeGrafter"/>
</dbReference>
<dbReference type="InterPro" id="IPR031311">
    <property type="entry name" value="CHIT_BIND_RR_consensus"/>
</dbReference>
<feature type="chain" id="PRO_5040279796" description="Larval/pupal rigid cuticle protein 66-like" evidence="4">
    <location>
        <begin position="18"/>
        <end position="117"/>
    </location>
</feature>
<feature type="signal peptide" evidence="4">
    <location>
        <begin position="1"/>
        <end position="17"/>
    </location>
</feature>
<organism evidence="5 6">
    <name type="scientific">Diatraea saccharalis</name>
    <name type="common">sugarcane borer</name>
    <dbReference type="NCBI Taxonomy" id="40085"/>
    <lineage>
        <taxon>Eukaryota</taxon>
        <taxon>Metazoa</taxon>
        <taxon>Ecdysozoa</taxon>
        <taxon>Arthropoda</taxon>
        <taxon>Hexapoda</taxon>
        <taxon>Insecta</taxon>
        <taxon>Pterygota</taxon>
        <taxon>Neoptera</taxon>
        <taxon>Endopterygota</taxon>
        <taxon>Lepidoptera</taxon>
        <taxon>Glossata</taxon>
        <taxon>Ditrysia</taxon>
        <taxon>Pyraloidea</taxon>
        <taxon>Crambidae</taxon>
        <taxon>Crambinae</taxon>
        <taxon>Diatraea</taxon>
    </lineage>
</organism>
<dbReference type="Proteomes" id="UP001153714">
    <property type="component" value="Chromosome 12"/>
</dbReference>
<dbReference type="PROSITE" id="PS51155">
    <property type="entry name" value="CHIT_BIND_RR_2"/>
    <property type="match status" value="1"/>
</dbReference>
<dbReference type="PANTHER" id="PTHR12236:SF75">
    <property type="entry name" value="CUTICULAR PROTEIN 62BB, ISOFORM A"/>
    <property type="match status" value="1"/>
</dbReference>
<dbReference type="PROSITE" id="PS00233">
    <property type="entry name" value="CHIT_BIND_RR_1"/>
    <property type="match status" value="1"/>
</dbReference>
<dbReference type="AlphaFoldDB" id="A0A9N9W805"/>
<evidence type="ECO:0000313" key="6">
    <source>
        <dbReference type="Proteomes" id="UP001153714"/>
    </source>
</evidence>
<reference evidence="5" key="1">
    <citation type="submission" date="2021-12" db="EMBL/GenBank/DDBJ databases">
        <authorList>
            <person name="King R."/>
        </authorList>
    </citation>
    <scope>NUCLEOTIDE SEQUENCE</scope>
</reference>
<keyword evidence="1 3" id="KW-0193">Cuticle</keyword>
<accession>A0A9N9W805</accession>
<dbReference type="Pfam" id="PF00379">
    <property type="entry name" value="Chitin_bind_4"/>
    <property type="match status" value="1"/>
</dbReference>
<reference evidence="5" key="2">
    <citation type="submission" date="2022-10" db="EMBL/GenBank/DDBJ databases">
        <authorList>
            <consortium name="ENA_rothamsted_submissions"/>
            <consortium name="culmorum"/>
            <person name="King R."/>
        </authorList>
    </citation>
    <scope>NUCLEOTIDE SEQUENCE</scope>
</reference>